<organism evidence="1 2">
    <name type="scientific">Ensete ventricosum</name>
    <name type="common">Abyssinian banana</name>
    <name type="synonym">Musa ensete</name>
    <dbReference type="NCBI Taxonomy" id="4639"/>
    <lineage>
        <taxon>Eukaryota</taxon>
        <taxon>Viridiplantae</taxon>
        <taxon>Streptophyta</taxon>
        <taxon>Embryophyta</taxon>
        <taxon>Tracheophyta</taxon>
        <taxon>Spermatophyta</taxon>
        <taxon>Magnoliopsida</taxon>
        <taxon>Liliopsida</taxon>
        <taxon>Zingiberales</taxon>
        <taxon>Musaceae</taxon>
        <taxon>Ensete</taxon>
    </lineage>
</organism>
<name>A0A427AIM0_ENSVE</name>
<protein>
    <submittedName>
        <fullName evidence="1">Uncharacterized protein</fullName>
    </submittedName>
</protein>
<evidence type="ECO:0000313" key="2">
    <source>
        <dbReference type="Proteomes" id="UP000287651"/>
    </source>
</evidence>
<proteinExistence type="predicted"/>
<evidence type="ECO:0000313" key="1">
    <source>
        <dbReference type="EMBL" id="RRT76108.1"/>
    </source>
</evidence>
<reference evidence="1 2" key="1">
    <citation type="journal article" date="2014" name="Agronomy (Basel)">
        <title>A Draft Genome Sequence for Ensete ventricosum, the Drought-Tolerant Tree Against Hunger.</title>
        <authorList>
            <person name="Harrison J."/>
            <person name="Moore K.A."/>
            <person name="Paszkiewicz K."/>
            <person name="Jones T."/>
            <person name="Grant M."/>
            <person name="Ambacheew D."/>
            <person name="Muzemil S."/>
            <person name="Studholme D.J."/>
        </authorList>
    </citation>
    <scope>NUCLEOTIDE SEQUENCE [LARGE SCALE GENOMIC DNA]</scope>
</reference>
<sequence length="78" mass="8136">MSATTDASGLPAYSTEHAGVWKLSSTTTAAAADTRVLFILPTTLCKLPCAATSKPNLALVPLVPLRATVVFSRTSTWS</sequence>
<dbReference type="EMBL" id="AMZH03002290">
    <property type="protein sequence ID" value="RRT76108.1"/>
    <property type="molecule type" value="Genomic_DNA"/>
</dbReference>
<dbReference type="Proteomes" id="UP000287651">
    <property type="component" value="Unassembled WGS sequence"/>
</dbReference>
<gene>
    <name evidence="1" type="ORF">B296_00015243</name>
</gene>
<accession>A0A427AIM0</accession>
<dbReference type="AlphaFoldDB" id="A0A427AIM0"/>
<comment type="caution">
    <text evidence="1">The sequence shown here is derived from an EMBL/GenBank/DDBJ whole genome shotgun (WGS) entry which is preliminary data.</text>
</comment>